<gene>
    <name evidence="1" type="ORF">MNEG_5226</name>
</gene>
<organism evidence="1 2">
    <name type="scientific">Monoraphidium neglectum</name>
    <dbReference type="NCBI Taxonomy" id="145388"/>
    <lineage>
        <taxon>Eukaryota</taxon>
        <taxon>Viridiplantae</taxon>
        <taxon>Chlorophyta</taxon>
        <taxon>core chlorophytes</taxon>
        <taxon>Chlorophyceae</taxon>
        <taxon>CS clade</taxon>
        <taxon>Sphaeropleales</taxon>
        <taxon>Selenastraceae</taxon>
        <taxon>Monoraphidium</taxon>
    </lineage>
</organism>
<sequence length="250" mass="26252">MLQMQPRLLSTPPADVAAVIRTIQTGLRTGSRNVAAELAALRPEALTRKPEAVARTVAAVVGLCGGDTAAAQAMVKRQPSLLAASGRNWNGKLHLLGQLLDLQSPGQRKALLAAAASAPNLLTRSPSALEASAAALRKSHGKGTARALLAAAPQLLGYSAAALASRSDALLQLSGLSDDWRARVDAARAEPAQLSAALLAPEAAWARLRWLIEMEQRLAPGDTSLLEVLLMSDDVFGDIYPQWRAARPEA</sequence>
<dbReference type="InterPro" id="IPR038538">
    <property type="entry name" value="MTERF_sf"/>
</dbReference>
<dbReference type="RefSeq" id="XP_013901748.1">
    <property type="nucleotide sequence ID" value="XM_014046294.1"/>
</dbReference>
<proteinExistence type="predicted"/>
<dbReference type="Proteomes" id="UP000054498">
    <property type="component" value="Unassembled WGS sequence"/>
</dbReference>
<evidence type="ECO:0000313" key="2">
    <source>
        <dbReference type="Proteomes" id="UP000054498"/>
    </source>
</evidence>
<keyword evidence="2" id="KW-1185">Reference proteome</keyword>
<dbReference type="AlphaFoldDB" id="A0A0D2L7B0"/>
<name>A0A0D2L7B0_9CHLO</name>
<dbReference type="GeneID" id="25738103"/>
<accession>A0A0D2L7B0</accession>
<reference evidence="1 2" key="1">
    <citation type="journal article" date="2013" name="BMC Genomics">
        <title>Reconstruction of the lipid metabolism for the microalga Monoraphidium neglectum from its genome sequence reveals characteristics suitable for biofuel production.</title>
        <authorList>
            <person name="Bogen C."/>
            <person name="Al-Dilaimi A."/>
            <person name="Albersmeier A."/>
            <person name="Wichmann J."/>
            <person name="Grundmann M."/>
            <person name="Rupp O."/>
            <person name="Lauersen K.J."/>
            <person name="Blifernez-Klassen O."/>
            <person name="Kalinowski J."/>
            <person name="Goesmann A."/>
            <person name="Mussgnug J.H."/>
            <person name="Kruse O."/>
        </authorList>
    </citation>
    <scope>NUCLEOTIDE SEQUENCE [LARGE SCALE GENOMIC DNA]</scope>
    <source>
        <strain evidence="1 2">SAG 48.87</strain>
    </source>
</reference>
<dbReference type="KEGG" id="mng:MNEG_5226"/>
<dbReference type="EMBL" id="KK100987">
    <property type="protein sequence ID" value="KIZ02729.1"/>
    <property type="molecule type" value="Genomic_DNA"/>
</dbReference>
<evidence type="ECO:0000313" key="1">
    <source>
        <dbReference type="EMBL" id="KIZ02729.1"/>
    </source>
</evidence>
<dbReference type="Gene3D" id="1.25.70.10">
    <property type="entry name" value="Transcription termination factor 3, mitochondrial"/>
    <property type="match status" value="2"/>
</dbReference>
<protein>
    <submittedName>
        <fullName evidence="1">Uncharacterized protein</fullName>
    </submittedName>
</protein>